<reference evidence="1 2" key="1">
    <citation type="journal article" date="2014" name="Gene">
        <title>A comparative genomic analysis of the alkalitolerant soil bacterium Bacillus lehensis G1.</title>
        <authorList>
            <person name="Noor Y.M."/>
            <person name="Samsulrizal N.H."/>
            <person name="Jema'on N.A."/>
            <person name="Low K.O."/>
            <person name="Ramli A.N."/>
            <person name="Alias N.I."/>
            <person name="Damis S.I."/>
            <person name="Fuzi S.F."/>
            <person name="Isa M.N."/>
            <person name="Murad A.M."/>
            <person name="Raih M.F."/>
            <person name="Bakar F.D."/>
            <person name="Najimudin N."/>
            <person name="Mahadi N.M."/>
            <person name="Illias R.M."/>
        </authorList>
    </citation>
    <scope>NUCLEOTIDE SEQUENCE [LARGE SCALE GENOMIC DNA]</scope>
    <source>
        <strain evidence="1 2">G1</strain>
    </source>
</reference>
<gene>
    <name evidence="1" type="ORF">BleG1_2834</name>
</gene>
<accession>A0A060M4C3</accession>
<evidence type="ECO:0000313" key="2">
    <source>
        <dbReference type="Proteomes" id="UP000027142"/>
    </source>
</evidence>
<evidence type="ECO:0000313" key="1">
    <source>
        <dbReference type="EMBL" id="AIC95398.1"/>
    </source>
</evidence>
<keyword evidence="2" id="KW-1185">Reference proteome</keyword>
<dbReference type="RefSeq" id="WP_038482191.1">
    <property type="nucleotide sequence ID" value="NZ_CP003923.1"/>
</dbReference>
<dbReference type="STRING" id="1246626.BleG1_2834"/>
<name>A0A060M4C3_9BACI</name>
<dbReference type="KEGG" id="ble:BleG1_2834"/>
<sequence length="80" mass="9054">MILDMNDSYTQCQVINILDNQSKEAETKARISFILKPKLTIDGNQWCALYGDSLADGVVGFGDTPDEAYANFDKNWYQKL</sequence>
<dbReference type="EMBL" id="CP003923">
    <property type="protein sequence ID" value="AIC95398.1"/>
    <property type="molecule type" value="Genomic_DNA"/>
</dbReference>
<dbReference type="HOGENOM" id="CLU_2582378_0_0_9"/>
<dbReference type="PATRIC" id="fig|1246626.3.peg.2825"/>
<proteinExistence type="predicted"/>
<protein>
    <submittedName>
        <fullName evidence="1">Uncharacterized protein</fullName>
    </submittedName>
</protein>
<dbReference type="Proteomes" id="UP000027142">
    <property type="component" value="Chromosome"/>
</dbReference>
<organism evidence="1 2">
    <name type="scientific">Shouchella lehensis G1</name>
    <dbReference type="NCBI Taxonomy" id="1246626"/>
    <lineage>
        <taxon>Bacteria</taxon>
        <taxon>Bacillati</taxon>
        <taxon>Bacillota</taxon>
        <taxon>Bacilli</taxon>
        <taxon>Bacillales</taxon>
        <taxon>Bacillaceae</taxon>
        <taxon>Shouchella</taxon>
    </lineage>
</organism>
<dbReference type="AlphaFoldDB" id="A0A060M4C3"/>
<dbReference type="OrthoDB" id="9156509at2"/>